<protein>
    <submittedName>
        <fullName evidence="2">Uncharacterized protein</fullName>
    </submittedName>
</protein>
<reference evidence="2" key="2">
    <citation type="submission" date="2018-10" db="UniProtKB">
        <authorList>
            <consortium name="EnsemblPlants"/>
        </authorList>
    </citation>
    <scope>IDENTIFICATION</scope>
</reference>
<organism evidence="2">
    <name type="scientific">Triticum aestivum</name>
    <name type="common">Wheat</name>
    <dbReference type="NCBI Taxonomy" id="4565"/>
    <lineage>
        <taxon>Eukaryota</taxon>
        <taxon>Viridiplantae</taxon>
        <taxon>Streptophyta</taxon>
        <taxon>Embryophyta</taxon>
        <taxon>Tracheophyta</taxon>
        <taxon>Spermatophyta</taxon>
        <taxon>Magnoliopsida</taxon>
        <taxon>Liliopsida</taxon>
        <taxon>Poales</taxon>
        <taxon>Poaceae</taxon>
        <taxon>BOP clade</taxon>
        <taxon>Pooideae</taxon>
        <taxon>Triticodae</taxon>
        <taxon>Triticeae</taxon>
        <taxon>Triticinae</taxon>
        <taxon>Triticum</taxon>
    </lineage>
</organism>
<feature type="region of interest" description="Disordered" evidence="1">
    <location>
        <begin position="53"/>
        <end position="94"/>
    </location>
</feature>
<dbReference type="Gramene" id="TraesCS7A03G0162800.1">
    <property type="protein sequence ID" value="TraesCS7A03G0162800.1.CDS"/>
    <property type="gene ID" value="TraesCS7A03G0162800"/>
</dbReference>
<dbReference type="Gramene" id="TraesRN7A0100138600.1">
    <property type="protein sequence ID" value="TraesRN7A0100138600.1"/>
    <property type="gene ID" value="TraesRN7A0100138600"/>
</dbReference>
<evidence type="ECO:0000256" key="1">
    <source>
        <dbReference type="SAM" id="MobiDB-lite"/>
    </source>
</evidence>
<sequence length="94" mass="10472">MKGAARDEHKKPAEEENNTPAWEDVDPARKQVQARSIDAGEVQQLYGAAEKIHPGVDAQPEGEDCDDHKKKGQVFYPSDRVPTTKIDDEDCLAR</sequence>
<feature type="compositionally biased region" description="Basic and acidic residues" evidence="1">
    <location>
        <begin position="1"/>
        <end position="14"/>
    </location>
</feature>
<proteinExistence type="predicted"/>
<name>A0A3B6R8Q7_WHEAT</name>
<evidence type="ECO:0000313" key="3">
    <source>
        <dbReference type="Proteomes" id="UP000019116"/>
    </source>
</evidence>
<dbReference type="Proteomes" id="UP000019116">
    <property type="component" value="Chromosome 7A"/>
</dbReference>
<reference evidence="2" key="1">
    <citation type="submission" date="2018-08" db="EMBL/GenBank/DDBJ databases">
        <authorList>
            <person name="Rossello M."/>
        </authorList>
    </citation>
    <scope>NUCLEOTIDE SEQUENCE [LARGE SCALE GENOMIC DNA]</scope>
    <source>
        <strain evidence="2">cv. Chinese Spring</strain>
    </source>
</reference>
<dbReference type="Gramene" id="TraesWEE_scaffold_045596_01G000400.1">
    <property type="protein sequence ID" value="TraesWEE_scaffold_045596_01G000400.1"/>
    <property type="gene ID" value="TraesWEE_scaffold_045596_01G000400"/>
</dbReference>
<evidence type="ECO:0000313" key="2">
    <source>
        <dbReference type="EnsemblPlants" id="TraesCS7A02G071800.1"/>
    </source>
</evidence>
<dbReference type="Gramene" id="TraesCAD_scaffold_052448_01G000200.1">
    <property type="protein sequence ID" value="TraesCAD_scaffold_052448_01G000200.1"/>
    <property type="gene ID" value="TraesCAD_scaffold_052448_01G000200"/>
</dbReference>
<accession>A0A3B6R8Q7</accession>
<dbReference type="AlphaFoldDB" id="A0A3B6R8Q7"/>
<keyword evidence="3" id="KW-1185">Reference proteome</keyword>
<dbReference type="Gramene" id="TraesCS7A02G071800.1">
    <property type="protein sequence ID" value="TraesCS7A02G071800.1"/>
    <property type="gene ID" value="TraesCS7A02G071800"/>
</dbReference>
<dbReference type="EnsemblPlants" id="TraesCS7A02G071800.1">
    <property type="protein sequence ID" value="TraesCS7A02G071800.1"/>
    <property type="gene ID" value="TraesCS7A02G071800"/>
</dbReference>
<dbReference type="OrthoDB" id="10419302at2759"/>
<feature type="region of interest" description="Disordered" evidence="1">
    <location>
        <begin position="1"/>
        <end position="35"/>
    </location>
</feature>